<feature type="region of interest" description="Disordered" evidence="1">
    <location>
        <begin position="61"/>
        <end position="101"/>
    </location>
</feature>
<comment type="caution">
    <text evidence="2">The sequence shown here is derived from an EMBL/GenBank/DDBJ whole genome shotgun (WGS) entry which is preliminary data.</text>
</comment>
<reference evidence="2 3" key="1">
    <citation type="submission" date="2022-11" db="EMBL/GenBank/DDBJ databases">
        <title>Whole genome sequence of Eschrichtius robustus ER-17-0199.</title>
        <authorList>
            <person name="Bruniche-Olsen A."/>
            <person name="Black A.N."/>
            <person name="Fields C.J."/>
            <person name="Walden K."/>
            <person name="Dewoody J.A."/>
        </authorList>
    </citation>
    <scope>NUCLEOTIDE SEQUENCE [LARGE SCALE GENOMIC DNA]</scope>
    <source>
        <strain evidence="2">ER-17-0199</strain>
        <tissue evidence="2">Blubber</tissue>
    </source>
</reference>
<gene>
    <name evidence="2" type="ORF">J1605_006197</name>
</gene>
<dbReference type="Proteomes" id="UP001159641">
    <property type="component" value="Unassembled WGS sequence"/>
</dbReference>
<evidence type="ECO:0008006" key="4">
    <source>
        <dbReference type="Google" id="ProtNLM"/>
    </source>
</evidence>
<name>A0AB34H349_ESCRO</name>
<organism evidence="2 3">
    <name type="scientific">Eschrichtius robustus</name>
    <name type="common">California gray whale</name>
    <name type="synonym">Eschrichtius gibbosus</name>
    <dbReference type="NCBI Taxonomy" id="9764"/>
    <lineage>
        <taxon>Eukaryota</taxon>
        <taxon>Metazoa</taxon>
        <taxon>Chordata</taxon>
        <taxon>Craniata</taxon>
        <taxon>Vertebrata</taxon>
        <taxon>Euteleostomi</taxon>
        <taxon>Mammalia</taxon>
        <taxon>Eutheria</taxon>
        <taxon>Laurasiatheria</taxon>
        <taxon>Artiodactyla</taxon>
        <taxon>Whippomorpha</taxon>
        <taxon>Cetacea</taxon>
        <taxon>Mysticeti</taxon>
        <taxon>Eschrichtiidae</taxon>
        <taxon>Eschrichtius</taxon>
    </lineage>
</organism>
<protein>
    <recommendedName>
        <fullName evidence="4">Secreted protein</fullName>
    </recommendedName>
</protein>
<feature type="compositionally biased region" description="Basic and acidic residues" evidence="1">
    <location>
        <begin position="78"/>
        <end position="101"/>
    </location>
</feature>
<evidence type="ECO:0000313" key="3">
    <source>
        <dbReference type="Proteomes" id="UP001159641"/>
    </source>
</evidence>
<accession>A0AB34H349</accession>
<proteinExistence type="predicted"/>
<keyword evidence="3" id="KW-1185">Reference proteome</keyword>
<evidence type="ECO:0000256" key="1">
    <source>
        <dbReference type="SAM" id="MobiDB-lite"/>
    </source>
</evidence>
<dbReference type="EMBL" id="JAIQCJ010001983">
    <property type="protein sequence ID" value="KAJ8786708.1"/>
    <property type="molecule type" value="Genomic_DNA"/>
</dbReference>
<evidence type="ECO:0000313" key="2">
    <source>
        <dbReference type="EMBL" id="KAJ8786708.1"/>
    </source>
</evidence>
<sequence>MRFLPVGGVNVPVVPILSLAMGLVLSNAVFHHSSCCSLLPSPTSLQNLGLHLSRCLHIHRNDQNDSTHPCKPQLLKPTRLEPMLHNKRSHRDEKPMHRSKE</sequence>
<dbReference type="AlphaFoldDB" id="A0AB34H349"/>